<protein>
    <submittedName>
        <fullName evidence="1">Uncharacterized protein</fullName>
    </submittedName>
</protein>
<reference evidence="1 2" key="1">
    <citation type="submission" date="2020-07" db="EMBL/GenBank/DDBJ databases">
        <title>Sequencing the genomes of 1000 actinobacteria strains.</title>
        <authorList>
            <person name="Klenk H.-P."/>
        </authorList>
    </citation>
    <scope>NUCLEOTIDE SEQUENCE [LARGE SCALE GENOMIC DNA]</scope>
    <source>
        <strain evidence="1 2">DSM 26487</strain>
    </source>
</reference>
<dbReference type="Proteomes" id="UP000564496">
    <property type="component" value="Unassembled WGS sequence"/>
</dbReference>
<comment type="caution">
    <text evidence="1">The sequence shown here is derived from an EMBL/GenBank/DDBJ whole genome shotgun (WGS) entry which is preliminary data.</text>
</comment>
<evidence type="ECO:0000313" key="2">
    <source>
        <dbReference type="Proteomes" id="UP000564496"/>
    </source>
</evidence>
<organism evidence="1 2">
    <name type="scientific">Nocardioides panzhihuensis</name>
    <dbReference type="NCBI Taxonomy" id="860243"/>
    <lineage>
        <taxon>Bacteria</taxon>
        <taxon>Bacillati</taxon>
        <taxon>Actinomycetota</taxon>
        <taxon>Actinomycetes</taxon>
        <taxon>Propionibacteriales</taxon>
        <taxon>Nocardioidaceae</taxon>
        <taxon>Nocardioides</taxon>
    </lineage>
</organism>
<proteinExistence type="predicted"/>
<gene>
    <name evidence="1" type="ORF">BJ988_003382</name>
</gene>
<dbReference type="AlphaFoldDB" id="A0A7Z0DN81"/>
<name>A0A7Z0DN81_9ACTN</name>
<dbReference type="EMBL" id="JACBZR010000001">
    <property type="protein sequence ID" value="NYI78734.1"/>
    <property type="molecule type" value="Genomic_DNA"/>
</dbReference>
<sequence length="159" mass="17345">MATSSLPAESGDKSTSTNDEAAELLADRNTHHTYRLNPKRNTGILCEWPECTHAATIATDQPGIPWGQLLICDEHARETLDEETLDDIGLTGDSAYMRRLAKNLSRAVKDADETAWAEIGRAMLGRAIEEPSSMFVNDIDIVADATGVPMDLLLFGSTR</sequence>
<accession>A0A7Z0DN81</accession>
<dbReference type="RefSeq" id="WP_179659047.1">
    <property type="nucleotide sequence ID" value="NZ_JACBZR010000001.1"/>
</dbReference>
<evidence type="ECO:0000313" key="1">
    <source>
        <dbReference type="EMBL" id="NYI78734.1"/>
    </source>
</evidence>
<keyword evidence="2" id="KW-1185">Reference proteome</keyword>